<evidence type="ECO:0000313" key="13">
    <source>
        <dbReference type="Proteomes" id="UP000027265"/>
    </source>
</evidence>
<dbReference type="InParanoid" id="A0A067PJC7"/>
<evidence type="ECO:0000256" key="6">
    <source>
        <dbReference type="ARBA" id="ARBA00023054"/>
    </source>
</evidence>
<keyword evidence="8 9" id="KW-0137">Centromere</keyword>
<dbReference type="AlphaFoldDB" id="A0A067PJC7"/>
<evidence type="ECO:0000256" key="9">
    <source>
        <dbReference type="RuleBase" id="RU367150"/>
    </source>
</evidence>
<organism evidence="12 13">
    <name type="scientific">Jaapia argillacea MUCL 33604</name>
    <dbReference type="NCBI Taxonomy" id="933084"/>
    <lineage>
        <taxon>Eukaryota</taxon>
        <taxon>Fungi</taxon>
        <taxon>Dikarya</taxon>
        <taxon>Basidiomycota</taxon>
        <taxon>Agaricomycotina</taxon>
        <taxon>Agaricomycetes</taxon>
        <taxon>Agaricomycetidae</taxon>
        <taxon>Jaapiales</taxon>
        <taxon>Jaapiaceae</taxon>
        <taxon>Jaapia</taxon>
    </lineage>
</organism>
<evidence type="ECO:0000256" key="1">
    <source>
        <dbReference type="ARBA" id="ARBA00006379"/>
    </source>
</evidence>
<comment type="function">
    <text evidence="9">Acts as a component of the essential kinetochore-associated NDC80 complex, which is required for chromosome segregation and spindle checkpoint activity.</text>
</comment>
<feature type="domain" description="Chromosome segregation protein Spc25 C-terminal" evidence="11">
    <location>
        <begin position="168"/>
        <end position="236"/>
    </location>
</feature>
<evidence type="ECO:0000259" key="11">
    <source>
        <dbReference type="Pfam" id="PF08234"/>
    </source>
</evidence>
<dbReference type="GO" id="GO:0031262">
    <property type="term" value="C:Ndc80 complex"/>
    <property type="evidence" value="ECO:0007669"/>
    <property type="project" value="InterPro"/>
</dbReference>
<keyword evidence="13" id="KW-1185">Reference proteome</keyword>
<dbReference type="STRING" id="933084.A0A067PJC7"/>
<feature type="coiled-coil region" evidence="10">
    <location>
        <begin position="78"/>
        <end position="114"/>
    </location>
</feature>
<dbReference type="HOGENOM" id="CLU_093947_0_0_1"/>
<evidence type="ECO:0000256" key="3">
    <source>
        <dbReference type="ARBA" id="ARBA00022618"/>
    </source>
</evidence>
<evidence type="ECO:0000256" key="5">
    <source>
        <dbReference type="ARBA" id="ARBA00022838"/>
    </source>
</evidence>
<dbReference type="GO" id="GO:0051301">
    <property type="term" value="P:cell division"/>
    <property type="evidence" value="ECO:0007669"/>
    <property type="project" value="UniProtKB-UniRule"/>
</dbReference>
<evidence type="ECO:0000256" key="10">
    <source>
        <dbReference type="SAM" id="Coils"/>
    </source>
</evidence>
<evidence type="ECO:0000256" key="4">
    <source>
        <dbReference type="ARBA" id="ARBA00022776"/>
    </source>
</evidence>
<keyword evidence="4 9" id="KW-0498">Mitosis</keyword>
<dbReference type="InterPro" id="IPR013255">
    <property type="entry name" value="Spc25_C"/>
</dbReference>
<reference evidence="13" key="1">
    <citation type="journal article" date="2014" name="Proc. Natl. Acad. Sci. U.S.A.">
        <title>Extensive sampling of basidiomycete genomes demonstrates inadequacy of the white-rot/brown-rot paradigm for wood decay fungi.</title>
        <authorList>
            <person name="Riley R."/>
            <person name="Salamov A.A."/>
            <person name="Brown D.W."/>
            <person name="Nagy L.G."/>
            <person name="Floudas D."/>
            <person name="Held B.W."/>
            <person name="Levasseur A."/>
            <person name="Lombard V."/>
            <person name="Morin E."/>
            <person name="Otillar R."/>
            <person name="Lindquist E.A."/>
            <person name="Sun H."/>
            <person name="LaButti K.M."/>
            <person name="Schmutz J."/>
            <person name="Jabbour D."/>
            <person name="Luo H."/>
            <person name="Baker S.E."/>
            <person name="Pisabarro A.G."/>
            <person name="Walton J.D."/>
            <person name="Blanchette R.A."/>
            <person name="Henrissat B."/>
            <person name="Martin F."/>
            <person name="Cullen D."/>
            <person name="Hibbett D.S."/>
            <person name="Grigoriev I.V."/>
        </authorList>
    </citation>
    <scope>NUCLEOTIDE SEQUENCE [LARGE SCALE GENOMIC DNA]</scope>
    <source>
        <strain evidence="13">MUCL 33604</strain>
    </source>
</reference>
<keyword evidence="5 9" id="KW-0995">Kinetochore</keyword>
<dbReference type="PANTHER" id="PTHR14281:SF0">
    <property type="entry name" value="KINETOCHORE PROTEIN SPC25"/>
    <property type="match status" value="1"/>
</dbReference>
<keyword evidence="2 9" id="KW-0158">Chromosome</keyword>
<protein>
    <recommendedName>
        <fullName evidence="9">Kinetochore protein SPC25</fullName>
    </recommendedName>
</protein>
<evidence type="ECO:0000256" key="8">
    <source>
        <dbReference type="ARBA" id="ARBA00023328"/>
    </source>
</evidence>
<evidence type="ECO:0000256" key="7">
    <source>
        <dbReference type="ARBA" id="ARBA00023306"/>
    </source>
</evidence>
<dbReference type="PANTHER" id="PTHR14281">
    <property type="entry name" value="KINETOCHORE PROTEIN SPC25-RELATED"/>
    <property type="match status" value="1"/>
</dbReference>
<dbReference type="FunCoup" id="A0A067PJC7">
    <property type="interactions" value="125"/>
</dbReference>
<keyword evidence="9" id="KW-0539">Nucleus</keyword>
<dbReference type="Gene3D" id="3.30.457.50">
    <property type="entry name" value="Chromosome segregation protein Spc25"/>
    <property type="match status" value="1"/>
</dbReference>
<dbReference type="OrthoDB" id="4056921at2759"/>
<dbReference type="Proteomes" id="UP000027265">
    <property type="component" value="Unassembled WGS sequence"/>
</dbReference>
<proteinExistence type="inferred from homology"/>
<comment type="subcellular location">
    <subcellularLocation>
        <location evidence="9">Nucleus</location>
    </subcellularLocation>
    <subcellularLocation>
        <location evidence="9">Chromosome</location>
        <location evidence="9">Centromere</location>
        <location evidence="9">Kinetochore</location>
    </subcellularLocation>
</comment>
<name>A0A067PJC7_9AGAM</name>
<comment type="similarity">
    <text evidence="1 9">Belongs to the SPC25 family.</text>
</comment>
<dbReference type="GO" id="GO:0005634">
    <property type="term" value="C:nucleus"/>
    <property type="evidence" value="ECO:0007669"/>
    <property type="project" value="UniProtKB-SubCell"/>
</dbReference>
<keyword evidence="7 9" id="KW-0131">Cell cycle</keyword>
<dbReference type="Pfam" id="PF08234">
    <property type="entry name" value="Spindle_Spc25"/>
    <property type="match status" value="1"/>
</dbReference>
<dbReference type="GO" id="GO:0007059">
    <property type="term" value="P:chromosome segregation"/>
    <property type="evidence" value="ECO:0007669"/>
    <property type="project" value="InterPro"/>
</dbReference>
<sequence>MRNARLDLAAILATPNPQIDIKIKAYDDSTRSFLAAVSRYSNRAVAEITNRKNAHHSEKKRIADKTQQMQAETNQCKLKEIELINELEREQEENKEAESSVAALRRQLASIREQCALVDVEVEQYRTLTSNLRREKSKERSILDSHATRLSPELGACEIPLQCIIEGIDKDRLLFRFSHIDSSDLSREFSFVIDVSSRVYRVLTSTPVLPTLPILIDQLNESRDVYAFVKNIRLAFADLCSVH</sequence>
<evidence type="ECO:0000256" key="2">
    <source>
        <dbReference type="ARBA" id="ARBA00022454"/>
    </source>
</evidence>
<keyword evidence="6 10" id="KW-0175">Coiled coil</keyword>
<gene>
    <name evidence="12" type="ORF">JAAARDRAFT_134528</name>
</gene>
<evidence type="ECO:0000313" key="12">
    <source>
        <dbReference type="EMBL" id="KDQ54998.1"/>
    </source>
</evidence>
<dbReference type="InterPro" id="IPR045143">
    <property type="entry name" value="Spc25"/>
</dbReference>
<dbReference type="EMBL" id="KL197727">
    <property type="protein sequence ID" value="KDQ54998.1"/>
    <property type="molecule type" value="Genomic_DNA"/>
</dbReference>
<dbReference type="CDD" id="cd23784">
    <property type="entry name" value="RWD_Spc25"/>
    <property type="match status" value="1"/>
</dbReference>
<keyword evidence="3 9" id="KW-0132">Cell division</keyword>
<comment type="subunit">
    <text evidence="9">Component of the NDC80 complex.</text>
</comment>
<accession>A0A067PJC7</accession>